<proteinExistence type="predicted"/>
<keyword evidence="3" id="KW-1185">Reference proteome</keyword>
<evidence type="ECO:0000256" key="1">
    <source>
        <dbReference type="SAM" id="MobiDB-lite"/>
    </source>
</evidence>
<gene>
    <name evidence="2" type="ORF">AVEN_213322_1</name>
</gene>
<evidence type="ECO:0000313" key="3">
    <source>
        <dbReference type="Proteomes" id="UP000499080"/>
    </source>
</evidence>
<comment type="caution">
    <text evidence="2">The sequence shown here is derived from an EMBL/GenBank/DDBJ whole genome shotgun (WGS) entry which is preliminary data.</text>
</comment>
<name>A0A4Y2LMQ3_ARAVE</name>
<dbReference type="Proteomes" id="UP000499080">
    <property type="component" value="Unassembled WGS sequence"/>
</dbReference>
<dbReference type="AlphaFoldDB" id="A0A4Y2LMQ3"/>
<evidence type="ECO:0000313" key="2">
    <source>
        <dbReference type="EMBL" id="GBN14836.1"/>
    </source>
</evidence>
<sequence length="114" mass="12651">MQSPFPEFTSDSPRKAQLIDKLYYRPVLKQHEGYFAMDLVILNSDPMMRMTLELAPPSPIVHTTPAEARLTHVIFYVLQAHKQGGSSVISGFEPGASGTDVKILPQGPPRPSKF</sequence>
<reference evidence="2 3" key="1">
    <citation type="journal article" date="2019" name="Sci. Rep.">
        <title>Orb-weaving spider Araneus ventricosus genome elucidates the spidroin gene catalogue.</title>
        <authorList>
            <person name="Kono N."/>
            <person name="Nakamura H."/>
            <person name="Ohtoshi R."/>
            <person name="Moran D.A.P."/>
            <person name="Shinohara A."/>
            <person name="Yoshida Y."/>
            <person name="Fujiwara M."/>
            <person name="Mori M."/>
            <person name="Tomita M."/>
            <person name="Arakawa K."/>
        </authorList>
    </citation>
    <scope>NUCLEOTIDE SEQUENCE [LARGE SCALE GENOMIC DNA]</scope>
</reference>
<feature type="region of interest" description="Disordered" evidence="1">
    <location>
        <begin position="89"/>
        <end position="114"/>
    </location>
</feature>
<dbReference type="EMBL" id="BGPR01005954">
    <property type="protein sequence ID" value="GBN14836.1"/>
    <property type="molecule type" value="Genomic_DNA"/>
</dbReference>
<protein>
    <submittedName>
        <fullName evidence="2">Uncharacterized protein</fullName>
    </submittedName>
</protein>
<organism evidence="2 3">
    <name type="scientific">Araneus ventricosus</name>
    <name type="common">Orbweaver spider</name>
    <name type="synonym">Epeira ventricosa</name>
    <dbReference type="NCBI Taxonomy" id="182803"/>
    <lineage>
        <taxon>Eukaryota</taxon>
        <taxon>Metazoa</taxon>
        <taxon>Ecdysozoa</taxon>
        <taxon>Arthropoda</taxon>
        <taxon>Chelicerata</taxon>
        <taxon>Arachnida</taxon>
        <taxon>Araneae</taxon>
        <taxon>Araneomorphae</taxon>
        <taxon>Entelegynae</taxon>
        <taxon>Araneoidea</taxon>
        <taxon>Araneidae</taxon>
        <taxon>Araneus</taxon>
    </lineage>
</organism>
<accession>A0A4Y2LMQ3</accession>